<dbReference type="EMBL" id="JAUSRE010000013">
    <property type="protein sequence ID" value="MDP9889070.1"/>
    <property type="molecule type" value="Genomic_DNA"/>
</dbReference>
<dbReference type="Proteomes" id="UP001226577">
    <property type="component" value="Unassembled WGS sequence"/>
</dbReference>
<gene>
    <name evidence="1" type="ORF">J2X98_002668</name>
</gene>
<reference evidence="1 2" key="1">
    <citation type="submission" date="2023-07" db="EMBL/GenBank/DDBJ databases">
        <title>Sorghum-associated microbial communities from plants grown in Nebraska, USA.</title>
        <authorList>
            <person name="Schachtman D."/>
        </authorList>
    </citation>
    <scope>NUCLEOTIDE SEQUENCE [LARGE SCALE GENOMIC DNA]</scope>
    <source>
        <strain evidence="1 2">CC222</strain>
    </source>
</reference>
<name>A0ABT9RV14_9MICC</name>
<keyword evidence="2" id="KW-1185">Reference proteome</keyword>
<organism evidence="1 2">
    <name type="scientific">Pseudarthrobacter enclensis</name>
    <dbReference type="NCBI Taxonomy" id="993070"/>
    <lineage>
        <taxon>Bacteria</taxon>
        <taxon>Bacillati</taxon>
        <taxon>Actinomycetota</taxon>
        <taxon>Actinomycetes</taxon>
        <taxon>Micrococcales</taxon>
        <taxon>Micrococcaceae</taxon>
        <taxon>Pseudarthrobacter</taxon>
    </lineage>
</organism>
<evidence type="ECO:0000313" key="1">
    <source>
        <dbReference type="EMBL" id="MDP9889070.1"/>
    </source>
</evidence>
<evidence type="ECO:0000313" key="2">
    <source>
        <dbReference type="Proteomes" id="UP001226577"/>
    </source>
</evidence>
<comment type="caution">
    <text evidence="1">The sequence shown here is derived from an EMBL/GenBank/DDBJ whole genome shotgun (WGS) entry which is preliminary data.</text>
</comment>
<sequence>MQTLQADPVVQRSPSALALNHMLALTQKFWAAYSEYAWHYTGMLCEQHKGHAPKA</sequence>
<protein>
    <submittedName>
        <fullName evidence="1">Uncharacterized protein</fullName>
    </submittedName>
</protein>
<accession>A0ABT9RV14</accession>
<proteinExistence type="predicted"/>